<keyword evidence="3" id="KW-1185">Reference proteome</keyword>
<evidence type="ECO:0008006" key="4">
    <source>
        <dbReference type="Google" id="ProtNLM"/>
    </source>
</evidence>
<feature type="region of interest" description="Disordered" evidence="1">
    <location>
        <begin position="77"/>
        <end position="104"/>
    </location>
</feature>
<proteinExistence type="predicted"/>
<dbReference type="eggNOG" id="KOG3363">
    <property type="taxonomic scope" value="Eukaryota"/>
</dbReference>
<dbReference type="EMBL" id="AQGS01000047">
    <property type="protein sequence ID" value="EPS44409.1"/>
    <property type="molecule type" value="Genomic_DNA"/>
</dbReference>
<evidence type="ECO:0000313" key="3">
    <source>
        <dbReference type="Proteomes" id="UP000015100"/>
    </source>
</evidence>
<dbReference type="GO" id="GO:0032981">
    <property type="term" value="P:mitochondrial respiratory chain complex I assembly"/>
    <property type="evidence" value="ECO:0007669"/>
    <property type="project" value="TreeGrafter"/>
</dbReference>
<dbReference type="GO" id="GO:0005743">
    <property type="term" value="C:mitochondrial inner membrane"/>
    <property type="evidence" value="ECO:0007669"/>
    <property type="project" value="TreeGrafter"/>
</dbReference>
<dbReference type="Proteomes" id="UP000015100">
    <property type="component" value="Unassembled WGS sequence"/>
</dbReference>
<dbReference type="PANTHER" id="PTHR21192">
    <property type="entry name" value="NUCLEAR PROTEIN E3-3"/>
    <property type="match status" value="1"/>
</dbReference>
<gene>
    <name evidence="2" type="ORF">H072_1601</name>
</gene>
<dbReference type="OrthoDB" id="20681at2759"/>
<dbReference type="STRING" id="1284197.S8ANJ1"/>
<accession>S8ANJ1</accession>
<dbReference type="SUPFAM" id="SSF64076">
    <property type="entry name" value="MTH938-like"/>
    <property type="match status" value="1"/>
</dbReference>
<organism evidence="2 3">
    <name type="scientific">Dactylellina haptotyla (strain CBS 200.50)</name>
    <name type="common">Nematode-trapping fungus</name>
    <name type="synonym">Monacrosporium haptotylum</name>
    <dbReference type="NCBI Taxonomy" id="1284197"/>
    <lineage>
        <taxon>Eukaryota</taxon>
        <taxon>Fungi</taxon>
        <taxon>Dikarya</taxon>
        <taxon>Ascomycota</taxon>
        <taxon>Pezizomycotina</taxon>
        <taxon>Orbiliomycetes</taxon>
        <taxon>Orbiliales</taxon>
        <taxon>Orbiliaceae</taxon>
        <taxon>Dactylellina</taxon>
    </lineage>
</organism>
<dbReference type="HOGENOM" id="CLU_074390_0_1_1"/>
<evidence type="ECO:0000256" key="1">
    <source>
        <dbReference type="SAM" id="MobiDB-lite"/>
    </source>
</evidence>
<evidence type="ECO:0000313" key="2">
    <source>
        <dbReference type="EMBL" id="EPS44409.1"/>
    </source>
</evidence>
<dbReference type="InterPro" id="IPR036748">
    <property type="entry name" value="MTH938-like_sf"/>
</dbReference>
<dbReference type="Gene3D" id="3.40.1230.10">
    <property type="entry name" value="MTH938-like"/>
    <property type="match status" value="1"/>
</dbReference>
<dbReference type="InterPro" id="IPR007523">
    <property type="entry name" value="NDUFAF3/AAMDC"/>
</dbReference>
<name>S8ANJ1_DACHA</name>
<reference evidence="2 3" key="1">
    <citation type="journal article" date="2013" name="PLoS Genet.">
        <title>Genomic mechanisms accounting for the adaptation to parasitism in nematode-trapping fungi.</title>
        <authorList>
            <person name="Meerupati T."/>
            <person name="Andersson K.M."/>
            <person name="Friman E."/>
            <person name="Kumar D."/>
            <person name="Tunlid A."/>
            <person name="Ahren D."/>
        </authorList>
    </citation>
    <scope>NUCLEOTIDE SEQUENCE [LARGE SCALE GENOMIC DNA]</scope>
    <source>
        <strain evidence="2 3">CBS 200.50</strain>
    </source>
</reference>
<dbReference type="OMA" id="HNEAFNW"/>
<dbReference type="Pfam" id="PF04430">
    <property type="entry name" value="DUF498"/>
    <property type="match status" value="1"/>
</dbReference>
<protein>
    <recommendedName>
        <fullName evidence="4">NADH dehydrogenase [ubiquinone] 1 alpha subcomplex assembly factor 3</fullName>
    </recommendedName>
</protein>
<comment type="caution">
    <text evidence="2">The sequence shown here is derived from an EMBL/GenBank/DDBJ whole genome shotgun (WGS) entry which is preliminary data.</text>
</comment>
<dbReference type="PANTHER" id="PTHR21192:SF2">
    <property type="entry name" value="NADH DEHYDROGENASE [UBIQUINONE] 1 ALPHA SUBCOMPLEX ASSEMBLY FACTOR 3"/>
    <property type="match status" value="1"/>
</dbReference>
<sequence>MSAAFQELAALARPLIRVNSRRLAAYSEVTTPRITQFTFQFSNPRRHQSRQLRLPGSSTVTSRYAVRSFHAATVLSTDRKSFPQDEPPPKAGPKERGNDPNEVFTDMNVLSGVPPPASAVEIVYDNGFLLNNGMRLMGKDGIIIVHNEAFNWLSHKAARVHNGVLELDDELWGILDVVAPKPELLVLGTGARSIPISLKTKHRLHSLGIRIDSMDTNHAASSYNLLATERPGQIIAAALLPASFH</sequence>
<dbReference type="AlphaFoldDB" id="S8ANJ1"/>
<reference evidence="3" key="2">
    <citation type="submission" date="2013-04" db="EMBL/GenBank/DDBJ databases">
        <title>Genomic mechanisms accounting for the adaptation to parasitism in nematode-trapping fungi.</title>
        <authorList>
            <person name="Ahren D.G."/>
        </authorList>
    </citation>
    <scope>NUCLEOTIDE SEQUENCE [LARGE SCALE GENOMIC DNA]</scope>
    <source>
        <strain evidence="3">CBS 200.50</strain>
    </source>
</reference>